<feature type="region of interest" description="Disordered" evidence="2">
    <location>
        <begin position="1"/>
        <end position="26"/>
    </location>
</feature>
<dbReference type="SMART" id="SM00671">
    <property type="entry name" value="SEL1"/>
    <property type="match status" value="4"/>
</dbReference>
<name>A0A8J6TWB8_9HYPH</name>
<evidence type="ECO:0000313" key="5">
    <source>
        <dbReference type="Proteomes" id="UP000643405"/>
    </source>
</evidence>
<dbReference type="InterPro" id="IPR036365">
    <property type="entry name" value="PGBD-like_sf"/>
</dbReference>
<dbReference type="Pfam" id="PF08238">
    <property type="entry name" value="Sel1"/>
    <property type="match status" value="4"/>
</dbReference>
<dbReference type="Proteomes" id="UP000643405">
    <property type="component" value="Unassembled WGS sequence"/>
</dbReference>
<evidence type="ECO:0000259" key="3">
    <source>
        <dbReference type="Pfam" id="PF01471"/>
    </source>
</evidence>
<accession>A0A8J6TWB8</accession>
<organism evidence="4 5">
    <name type="scientific">Oryzicola mucosus</name>
    <dbReference type="NCBI Taxonomy" id="2767425"/>
    <lineage>
        <taxon>Bacteria</taxon>
        <taxon>Pseudomonadati</taxon>
        <taxon>Pseudomonadota</taxon>
        <taxon>Alphaproteobacteria</taxon>
        <taxon>Hyphomicrobiales</taxon>
        <taxon>Phyllobacteriaceae</taxon>
        <taxon>Oryzicola</taxon>
    </lineage>
</organism>
<dbReference type="Gene3D" id="1.25.40.10">
    <property type="entry name" value="Tetratricopeptide repeat domain"/>
    <property type="match status" value="1"/>
</dbReference>
<dbReference type="PANTHER" id="PTHR43628:SF1">
    <property type="entry name" value="CHITIN SYNTHASE REGULATORY FACTOR 2-RELATED"/>
    <property type="match status" value="1"/>
</dbReference>
<dbReference type="SUPFAM" id="SSF47090">
    <property type="entry name" value="PGBD-like"/>
    <property type="match status" value="1"/>
</dbReference>
<dbReference type="SUPFAM" id="SSF81901">
    <property type="entry name" value="HCP-like"/>
    <property type="match status" value="1"/>
</dbReference>
<dbReference type="RefSeq" id="WP_188162721.1">
    <property type="nucleotide sequence ID" value="NZ_JACVVX010000001.1"/>
</dbReference>
<dbReference type="AlphaFoldDB" id="A0A8J6TWB8"/>
<dbReference type="InterPro" id="IPR036366">
    <property type="entry name" value="PGBDSf"/>
</dbReference>
<dbReference type="InterPro" id="IPR002477">
    <property type="entry name" value="Peptidoglycan-bd-like"/>
</dbReference>
<comment type="caution">
    <text evidence="4">The sequence shown here is derived from an EMBL/GenBank/DDBJ whole genome shotgun (WGS) entry which is preliminary data.</text>
</comment>
<evidence type="ECO:0000256" key="2">
    <source>
        <dbReference type="SAM" id="MobiDB-lite"/>
    </source>
</evidence>
<dbReference type="EMBL" id="JACVVX010000001">
    <property type="protein sequence ID" value="MBD0413276.1"/>
    <property type="molecule type" value="Genomic_DNA"/>
</dbReference>
<dbReference type="InterPro" id="IPR052945">
    <property type="entry name" value="Mitotic_Regulator"/>
</dbReference>
<keyword evidence="5" id="KW-1185">Reference proteome</keyword>
<keyword evidence="1" id="KW-0175">Coiled coil</keyword>
<protein>
    <submittedName>
        <fullName evidence="4">SEL1-like repeat protein</fullName>
    </submittedName>
</protein>
<dbReference type="PANTHER" id="PTHR43628">
    <property type="entry name" value="ACTIVATOR OF C KINASE PROTEIN 1-RELATED"/>
    <property type="match status" value="1"/>
</dbReference>
<dbReference type="InterPro" id="IPR011990">
    <property type="entry name" value="TPR-like_helical_dom_sf"/>
</dbReference>
<evidence type="ECO:0000256" key="1">
    <source>
        <dbReference type="SAM" id="Coils"/>
    </source>
</evidence>
<reference evidence="4" key="1">
    <citation type="submission" date="2020-09" db="EMBL/GenBank/DDBJ databases">
        <title>Genome seq and assembly of Tianweitania sp.</title>
        <authorList>
            <person name="Chhetri G."/>
        </authorList>
    </citation>
    <scope>NUCLEOTIDE SEQUENCE</scope>
    <source>
        <strain evidence="4">Rool2</strain>
    </source>
</reference>
<feature type="compositionally biased region" description="Low complexity" evidence="2">
    <location>
        <begin position="767"/>
        <end position="802"/>
    </location>
</feature>
<sequence length="1108" mass="118442">MDNKKSYLDSVNAGRPRRAYASPEQLDRLLEATGKNQAGEAQTPADSYQIIAREIERLRGQEAGLVSIGKIAGELSGMREELNTQVRADLSREFEQLRQDIETRYVVNDHGKGAHELATEFERLSASIRTLADKSDDRHINLLRLELEQVRSMLEGVAREESVKALDKRVDRFAESGMPTVSGEPASITNLVGKLEHIHAAVGDLPRSAALQSVEEKVKTLATALDGFVRQQGAQNEDTRQLIAERLDEISRAIAASSTAGNKPGINADAMLRLETHILALAAQIEDMVRNNGDTGLGEQLEALSARVDDISARADLPAEAFERLSQQIARVADRVDTLPDAERMEERLADIAQRLDKSSADMVELDAELIRSLEVQVAELNQHLLNPGAMLPDMSDFRPRLEEVEKSVATQHQAVLEAARQAAEHAVASLSASQSDAVAAAGLADDLKALEALTRRSEERSIRTFEAIQQTLMKIAERLGALDDTAPSVAEPAVAIAPKLSVEQAPSMDITAEPELLGATAPSHEAPQVPVADVEPEAVKPAKRSMLGGFTLALKGKTKAEPVGLPVEEVAATVHEASMDAPEQALSPDEPLDPKLANMPMEPGSGAPDLNAILKRMRDEREKLSAPGEAETARADIIAAARRAAQVAATEAAALDGSSESKAPMKALGDLVKTRRKPILMAAGAVILALAALQIGVSMKKDALTAADVATPAAVEEPLQTVAHRPKPAEVAPPTRTQPTETIDQPRHDEAQSEKAERAQPQEAVPTAAEPEPKQEAPALAAAPAKPVAAPAETAPAMPQEQTSPDITGSIPADLDSRFGEVPSAALKPQPVGAPALQEAAQKDDPKAMFEVGALYAEGRGVKQDLKAAAYFYEQAANLGLAPAQYRIGNMFEKGAGVDRDLAKAKTWYQLAAAQGNASAMHNLAVLFAMGADGTPDNDSAGRWFQAAAELGVKDSQFNLGILTAKGVGMRRDLEESYKWFALVALEGDQDAAAKRDEVAKSLTPEQLERAKATTALWKPRLLDPTANVVDVPVTWQDKAPASSTDMTKAVETIQALLNQRGYDAGKPDGRMGEKTRTAIRAFQKDNALSATGTVDEPLVEALLARN</sequence>
<feature type="compositionally biased region" description="Basic and acidic residues" evidence="2">
    <location>
        <begin position="745"/>
        <end position="761"/>
    </location>
</feature>
<feature type="domain" description="Peptidoglycan binding-like" evidence="3">
    <location>
        <begin position="1051"/>
        <end position="1104"/>
    </location>
</feature>
<dbReference type="Gene3D" id="1.10.101.10">
    <property type="entry name" value="PGBD-like superfamily/PGBD"/>
    <property type="match status" value="1"/>
</dbReference>
<dbReference type="Pfam" id="PF01471">
    <property type="entry name" value="PG_binding_1"/>
    <property type="match status" value="1"/>
</dbReference>
<feature type="region of interest" description="Disordered" evidence="2">
    <location>
        <begin position="718"/>
        <end position="809"/>
    </location>
</feature>
<gene>
    <name evidence="4" type="ORF">ICI42_01220</name>
</gene>
<dbReference type="InterPro" id="IPR006597">
    <property type="entry name" value="Sel1-like"/>
</dbReference>
<evidence type="ECO:0000313" key="4">
    <source>
        <dbReference type="EMBL" id="MBD0413276.1"/>
    </source>
</evidence>
<proteinExistence type="predicted"/>
<feature type="coiled-coil region" evidence="1">
    <location>
        <begin position="342"/>
        <end position="369"/>
    </location>
</feature>